<proteinExistence type="predicted"/>
<sequence>MKMVRKERTIPKKLAFLAGLSCAILAATTITPTAQAAEKGYRYWGYYQAGANSTQWKAAMTGPTVDIADGSVEGWIFTFSSNDIPSTPPSVKPRFEAICGKTKSEAGFKRIGLVIDFGNPAISPKGDKVRATITRCVVTAEESQGIDVLAQALKVRTDKSGLLCGINGYPAKECGAEIAAPKALTKKK</sequence>
<dbReference type="EMBL" id="CAEZVG010000003">
    <property type="protein sequence ID" value="CAB4617444.1"/>
    <property type="molecule type" value="Genomic_DNA"/>
</dbReference>
<dbReference type="EMBL" id="CAEZSP010000029">
    <property type="protein sequence ID" value="CAB4544363.1"/>
    <property type="molecule type" value="Genomic_DNA"/>
</dbReference>
<dbReference type="NCBIfam" id="NF040672">
    <property type="entry name" value="SCO2322_fam"/>
    <property type="match status" value="1"/>
</dbReference>
<protein>
    <submittedName>
        <fullName evidence="2">Unannotated protein</fullName>
    </submittedName>
</protein>
<accession>A0A6J6I1X9</accession>
<reference evidence="2" key="1">
    <citation type="submission" date="2020-05" db="EMBL/GenBank/DDBJ databases">
        <authorList>
            <person name="Chiriac C."/>
            <person name="Salcher M."/>
            <person name="Ghai R."/>
            <person name="Kavagutti S V."/>
        </authorList>
    </citation>
    <scope>NUCLEOTIDE SEQUENCE</scope>
</reference>
<gene>
    <name evidence="1" type="ORF">UFOPK1440_00677</name>
    <name evidence="2" type="ORF">UFOPK1946_00174</name>
</gene>
<organism evidence="2">
    <name type="scientific">freshwater metagenome</name>
    <dbReference type="NCBI Taxonomy" id="449393"/>
    <lineage>
        <taxon>unclassified sequences</taxon>
        <taxon>metagenomes</taxon>
        <taxon>ecological metagenomes</taxon>
    </lineage>
</organism>
<evidence type="ECO:0000313" key="1">
    <source>
        <dbReference type="EMBL" id="CAB4544363.1"/>
    </source>
</evidence>
<name>A0A6J6I1X9_9ZZZZ</name>
<evidence type="ECO:0000313" key="2">
    <source>
        <dbReference type="EMBL" id="CAB4617444.1"/>
    </source>
</evidence>
<dbReference type="AlphaFoldDB" id="A0A6J6I1X9"/>
<dbReference type="InterPro" id="IPR047703">
    <property type="entry name" value="SCO2322-like"/>
</dbReference>